<comment type="similarity">
    <text evidence="2 10">Belongs to the PdxS/SNZ family.</text>
</comment>
<feature type="domain" description="PdxS/SNZ N-terminal" evidence="11">
    <location>
        <begin position="39"/>
        <end position="252"/>
    </location>
</feature>
<dbReference type="Gene3D" id="3.20.20.70">
    <property type="entry name" value="Aldolase class I"/>
    <property type="match status" value="1"/>
</dbReference>
<dbReference type="PROSITE" id="PS51129">
    <property type="entry name" value="PDXS_SNZ_2"/>
    <property type="match status" value="1"/>
</dbReference>
<comment type="catalytic activity">
    <reaction evidence="7">
        <text>aldehydo-D-ribose 5-phosphate + D-glyceraldehyde 3-phosphate + L-glutamine = pyridoxal 5'-phosphate + L-glutamate + phosphate + 3 H2O + H(+)</text>
        <dbReference type="Rhea" id="RHEA:31507"/>
        <dbReference type="ChEBI" id="CHEBI:15377"/>
        <dbReference type="ChEBI" id="CHEBI:15378"/>
        <dbReference type="ChEBI" id="CHEBI:29985"/>
        <dbReference type="ChEBI" id="CHEBI:43474"/>
        <dbReference type="ChEBI" id="CHEBI:58273"/>
        <dbReference type="ChEBI" id="CHEBI:58359"/>
        <dbReference type="ChEBI" id="CHEBI:59776"/>
        <dbReference type="ChEBI" id="CHEBI:597326"/>
        <dbReference type="EC" id="4.3.3.6"/>
    </reaction>
</comment>
<dbReference type="Pfam" id="PF01680">
    <property type="entry name" value="SOR_SNZ"/>
    <property type="match status" value="1"/>
</dbReference>
<dbReference type="Proteomes" id="UP000249464">
    <property type="component" value="Unassembled WGS sequence"/>
</dbReference>
<evidence type="ECO:0000256" key="2">
    <source>
        <dbReference type="ARBA" id="ARBA00007281"/>
    </source>
</evidence>
<reference evidence="12 13" key="1">
    <citation type="submission" date="2016-11" db="EMBL/GenBank/DDBJ databases">
        <authorList>
            <person name="Jaros S."/>
            <person name="Januszkiewicz K."/>
            <person name="Wedrychowicz H."/>
        </authorList>
    </citation>
    <scope>NUCLEOTIDE SEQUENCE [LARGE SCALE GENOMIC DNA]</scope>
</reference>
<evidence type="ECO:0000313" key="12">
    <source>
        <dbReference type="EMBL" id="SGY69304.1"/>
    </source>
</evidence>
<keyword evidence="5" id="KW-0456">Lyase</keyword>
<proteinExistence type="inferred from homology"/>
<dbReference type="GO" id="GO:0036381">
    <property type="term" value="F:pyridoxal 5'-phosphate synthase (glutamine hydrolysing) activity"/>
    <property type="evidence" value="ECO:0007669"/>
    <property type="project" value="UniProtKB-EC"/>
</dbReference>
<keyword evidence="4" id="KW-0663">Pyridoxal phosphate</keyword>
<protein>
    <recommendedName>
        <fullName evidence="3">pyridoxal 5'-phosphate synthase (glutamine hydrolyzing)</fullName>
        <ecNumber evidence="3">4.3.3.6</ecNumber>
    </recommendedName>
</protein>
<feature type="binding site" evidence="9">
    <location>
        <position position="62"/>
    </location>
    <ligand>
        <name>D-ribose 5-phosphate</name>
        <dbReference type="ChEBI" id="CHEBI:78346"/>
    </ligand>
</feature>
<dbReference type="EMBL" id="FQNC01000046">
    <property type="protein sequence ID" value="SGY69304.1"/>
    <property type="molecule type" value="Genomic_DNA"/>
</dbReference>
<dbReference type="InterPro" id="IPR033755">
    <property type="entry name" value="PdxS/SNZ_N"/>
</dbReference>
<feature type="binding site" evidence="9">
    <location>
        <begin position="275"/>
        <end position="276"/>
    </location>
    <ligand>
        <name>D-ribose 5-phosphate</name>
        <dbReference type="ChEBI" id="CHEBI:78346"/>
    </ligand>
</feature>
<dbReference type="InterPro" id="IPR001852">
    <property type="entry name" value="PdxS/SNZ"/>
</dbReference>
<evidence type="ECO:0000313" key="13">
    <source>
        <dbReference type="Proteomes" id="UP000249464"/>
    </source>
</evidence>
<comment type="pathway">
    <text evidence="1">Cofactor biosynthesis; pyridoxal 5'-phosphate biosynthesis.</text>
</comment>
<gene>
    <name evidence="12" type="primary">BQ5605_C004g02992</name>
    <name evidence="12" type="ORF">BQ5605_C004G02992</name>
</gene>
<name>A0A2X0MWI9_9BASI</name>
<evidence type="ECO:0000256" key="7">
    <source>
        <dbReference type="ARBA" id="ARBA00047992"/>
    </source>
</evidence>
<evidence type="ECO:0000256" key="8">
    <source>
        <dbReference type="PIRSR" id="PIRSR029271-50"/>
    </source>
</evidence>
<dbReference type="GO" id="GO:0006520">
    <property type="term" value="P:amino acid metabolic process"/>
    <property type="evidence" value="ECO:0007669"/>
    <property type="project" value="TreeGrafter"/>
</dbReference>
<feature type="active site" description="Schiff-base intermediate with D-ribose 5-phosphate" evidence="8">
    <location>
        <position position="119"/>
    </location>
</feature>
<dbReference type="GO" id="GO:0042823">
    <property type="term" value="P:pyridoxal phosphate biosynthetic process"/>
    <property type="evidence" value="ECO:0007669"/>
    <property type="project" value="UniProtKB-UniPathway"/>
</dbReference>
<dbReference type="UniPathway" id="UPA00245"/>
<organism evidence="12 13">
    <name type="scientific">Microbotryum silenes-dioicae</name>
    <dbReference type="NCBI Taxonomy" id="796604"/>
    <lineage>
        <taxon>Eukaryota</taxon>
        <taxon>Fungi</taxon>
        <taxon>Dikarya</taxon>
        <taxon>Basidiomycota</taxon>
        <taxon>Pucciniomycotina</taxon>
        <taxon>Microbotryomycetes</taxon>
        <taxon>Microbotryales</taxon>
        <taxon>Microbotryaceae</taxon>
        <taxon>Microbotryum</taxon>
    </lineage>
</organism>
<dbReference type="SUPFAM" id="SSF51366">
    <property type="entry name" value="Ribulose-phoshate binding barrel"/>
    <property type="match status" value="1"/>
</dbReference>
<dbReference type="STRING" id="796604.A0A2X0MWI9"/>
<keyword evidence="13" id="KW-1185">Reference proteome</keyword>
<evidence type="ECO:0000256" key="9">
    <source>
        <dbReference type="PIRSR" id="PIRSR029271-51"/>
    </source>
</evidence>
<dbReference type="PIRSF" id="PIRSF029271">
    <property type="entry name" value="Pdx1"/>
    <property type="match status" value="1"/>
</dbReference>
<feature type="binding site" evidence="9">
    <location>
        <position position="205"/>
    </location>
    <ligand>
        <name>D-glyceraldehyde 3-phosphate</name>
        <dbReference type="ChEBI" id="CHEBI:59776"/>
    </ligand>
</feature>
<evidence type="ECO:0000256" key="3">
    <source>
        <dbReference type="ARBA" id="ARBA00012084"/>
    </source>
</evidence>
<dbReference type="InterPro" id="IPR011060">
    <property type="entry name" value="RibuloseP-bd_barrel"/>
</dbReference>
<evidence type="ECO:0000256" key="10">
    <source>
        <dbReference type="PROSITE-ProRule" id="PRU00481"/>
    </source>
</evidence>
<dbReference type="InterPro" id="IPR013785">
    <property type="entry name" value="Aldolase_TIM"/>
</dbReference>
<dbReference type="CDD" id="cd04727">
    <property type="entry name" value="pdxS"/>
    <property type="match status" value="1"/>
</dbReference>
<feature type="binding site" evidence="9">
    <location>
        <position position="254"/>
    </location>
    <ligand>
        <name>D-ribose 5-phosphate</name>
        <dbReference type="ChEBI" id="CHEBI:78346"/>
    </ligand>
</feature>
<evidence type="ECO:0000256" key="4">
    <source>
        <dbReference type="ARBA" id="ARBA00022898"/>
    </source>
</evidence>
<accession>A0A2X0MWI9</accession>
<evidence type="ECO:0000256" key="6">
    <source>
        <dbReference type="ARBA" id="ARBA00023270"/>
    </source>
</evidence>
<dbReference type="EC" id="4.3.3.6" evidence="3"/>
<dbReference type="AlphaFoldDB" id="A0A2X0MWI9"/>
<keyword evidence="6 8" id="KW-0704">Schiff base</keyword>
<evidence type="ECO:0000259" key="11">
    <source>
        <dbReference type="Pfam" id="PF01680"/>
    </source>
</evidence>
<dbReference type="PANTHER" id="PTHR31829">
    <property type="entry name" value="PYRIDOXAL 5'-PHOSPHATE SYNTHASE SUBUNIT SNZ1-RELATED"/>
    <property type="match status" value="1"/>
</dbReference>
<dbReference type="NCBIfam" id="NF003215">
    <property type="entry name" value="PRK04180.1"/>
    <property type="match status" value="1"/>
</dbReference>
<dbReference type="PANTHER" id="PTHR31829:SF0">
    <property type="entry name" value="PYRIDOXAL 5'-PHOSPHATE SYNTHASE SUBUNIT SNZ1-RELATED"/>
    <property type="match status" value="1"/>
</dbReference>
<evidence type="ECO:0000256" key="5">
    <source>
        <dbReference type="ARBA" id="ARBA00023239"/>
    </source>
</evidence>
<feature type="binding site" evidence="9">
    <location>
        <position position="193"/>
    </location>
    <ligand>
        <name>D-ribose 5-phosphate</name>
        <dbReference type="ChEBI" id="CHEBI:78346"/>
    </ligand>
</feature>
<evidence type="ECO:0000256" key="1">
    <source>
        <dbReference type="ARBA" id="ARBA00004737"/>
    </source>
</evidence>
<sequence length="334" mass="34842">MSPQALDPTTPSFNAPSHANGANVNGAGYHASLGNGTFGLKSGLAQMLKGGVISKSGFLLLDVVNADEARIAEAAGACAVMALERVPSDIRRDGGVARMSDPKMIKEIMEAVSIPVMAKSRIGHIVEAQILQAIGVDYIDESEVLTPADPSLHVDKHVSASTMPFVCGCKDLGEALRRISEGAAMIRTKGEAGTGNVIEAVRHAREVNAAIKRATTASEIELYNMAKELSAPIELLREVRAIGRLPVVMFSAGGIATPADAALMMQLGCDGVFVGSGIFKAENPALLAKAIVQATTHYNDPLILAQVSEGLGAGMKGEGNLRRPGQAMTADRGY</sequence>
<dbReference type="GO" id="GO:0008615">
    <property type="term" value="P:pyridoxine biosynthetic process"/>
    <property type="evidence" value="ECO:0007669"/>
    <property type="project" value="TreeGrafter"/>
</dbReference>
<dbReference type="FunFam" id="3.20.20.70:FF:000001">
    <property type="entry name" value="Pyridoxine biosynthesis protein PDX1"/>
    <property type="match status" value="1"/>
</dbReference>